<proteinExistence type="predicted"/>
<reference evidence="2 3" key="1">
    <citation type="journal article" date="2016" name="Nat. Commun.">
        <title>Thousands of microbial genomes shed light on interconnected biogeochemical processes in an aquifer system.</title>
        <authorList>
            <person name="Anantharaman K."/>
            <person name="Brown C.T."/>
            <person name="Hug L.A."/>
            <person name="Sharon I."/>
            <person name="Castelle C.J."/>
            <person name="Probst A.J."/>
            <person name="Thomas B.C."/>
            <person name="Singh A."/>
            <person name="Wilkins M.J."/>
            <person name="Karaoz U."/>
            <person name="Brodie E.L."/>
            <person name="Williams K.H."/>
            <person name="Hubbard S.S."/>
            <person name="Banfield J.F."/>
        </authorList>
    </citation>
    <scope>NUCLEOTIDE SEQUENCE [LARGE SCALE GENOMIC DNA]</scope>
</reference>
<evidence type="ECO:0008006" key="4">
    <source>
        <dbReference type="Google" id="ProtNLM"/>
    </source>
</evidence>
<accession>A0A1F7I519</accession>
<keyword evidence="1" id="KW-1133">Transmembrane helix</keyword>
<gene>
    <name evidence="2" type="ORF">A3F34_00205</name>
</gene>
<sequence>MAQQTIPQNKMIMWVIIALIIGGIAYYVYGGQGNKYGSSGGVKETTTKEAGTATTGTEIVLAPVAGHTPSQNGTANLEEKDGKVVVTLNVAPVLDGPQPAHIHMGDCLATGDVVYPLTSLVEGKSISTLDVSMEALKAQLPLVINVHKSADEASVYTACGSL</sequence>
<organism evidence="2 3">
    <name type="scientific">Candidatus Roizmanbacteria bacterium RIFCSPHIGHO2_12_FULL_44_10</name>
    <dbReference type="NCBI Taxonomy" id="1802054"/>
    <lineage>
        <taxon>Bacteria</taxon>
        <taxon>Candidatus Roizmaniibacteriota</taxon>
    </lineage>
</organism>
<evidence type="ECO:0000256" key="1">
    <source>
        <dbReference type="SAM" id="Phobius"/>
    </source>
</evidence>
<keyword evidence="1" id="KW-0472">Membrane</keyword>
<evidence type="ECO:0000313" key="3">
    <source>
        <dbReference type="Proteomes" id="UP000179024"/>
    </source>
</evidence>
<comment type="caution">
    <text evidence="2">The sequence shown here is derived from an EMBL/GenBank/DDBJ whole genome shotgun (WGS) entry which is preliminary data.</text>
</comment>
<feature type="transmembrane region" description="Helical" evidence="1">
    <location>
        <begin position="12"/>
        <end position="29"/>
    </location>
</feature>
<name>A0A1F7I519_9BACT</name>
<protein>
    <recommendedName>
        <fullName evidence="4">CHRD domain-containing protein</fullName>
    </recommendedName>
</protein>
<evidence type="ECO:0000313" key="2">
    <source>
        <dbReference type="EMBL" id="OGK38468.1"/>
    </source>
</evidence>
<keyword evidence="1" id="KW-0812">Transmembrane</keyword>
<dbReference type="AlphaFoldDB" id="A0A1F7I519"/>
<dbReference type="Proteomes" id="UP000179024">
    <property type="component" value="Unassembled WGS sequence"/>
</dbReference>
<dbReference type="EMBL" id="MGAE01000057">
    <property type="protein sequence ID" value="OGK38468.1"/>
    <property type="molecule type" value="Genomic_DNA"/>
</dbReference>